<keyword evidence="2" id="KW-0472">Membrane</keyword>
<dbReference type="SUPFAM" id="SSF56349">
    <property type="entry name" value="DNA breaking-rejoining enzymes"/>
    <property type="match status" value="1"/>
</dbReference>
<name>A0A0H2S408_9AGAM</name>
<gene>
    <name evidence="3" type="ORF">SCHPADRAFT_914068</name>
</gene>
<proteinExistence type="predicted"/>
<dbReference type="GO" id="GO:0003677">
    <property type="term" value="F:DNA binding"/>
    <property type="evidence" value="ECO:0007669"/>
    <property type="project" value="InterPro"/>
</dbReference>
<dbReference type="AlphaFoldDB" id="A0A0H2S408"/>
<dbReference type="InterPro" id="IPR013762">
    <property type="entry name" value="Integrase-like_cat_sf"/>
</dbReference>
<keyword evidence="2" id="KW-0812">Transmembrane</keyword>
<dbReference type="OrthoDB" id="3163890at2759"/>
<feature type="transmembrane region" description="Helical" evidence="2">
    <location>
        <begin position="103"/>
        <end position="124"/>
    </location>
</feature>
<dbReference type="InParanoid" id="A0A0H2S408"/>
<dbReference type="EMBL" id="KQ085916">
    <property type="protein sequence ID" value="KLO16413.1"/>
    <property type="molecule type" value="Genomic_DNA"/>
</dbReference>
<evidence type="ECO:0000313" key="3">
    <source>
        <dbReference type="EMBL" id="KLO16413.1"/>
    </source>
</evidence>
<organism evidence="3 4">
    <name type="scientific">Schizopora paradoxa</name>
    <dbReference type="NCBI Taxonomy" id="27342"/>
    <lineage>
        <taxon>Eukaryota</taxon>
        <taxon>Fungi</taxon>
        <taxon>Dikarya</taxon>
        <taxon>Basidiomycota</taxon>
        <taxon>Agaricomycotina</taxon>
        <taxon>Agaricomycetes</taxon>
        <taxon>Hymenochaetales</taxon>
        <taxon>Schizoporaceae</taxon>
        <taxon>Schizopora</taxon>
    </lineage>
</organism>
<dbReference type="InterPro" id="IPR011010">
    <property type="entry name" value="DNA_brk_join_enz"/>
</dbReference>
<accession>A0A0H2S408</accession>
<evidence type="ECO:0008006" key="5">
    <source>
        <dbReference type="Google" id="ProtNLM"/>
    </source>
</evidence>
<evidence type="ECO:0000256" key="2">
    <source>
        <dbReference type="SAM" id="Phobius"/>
    </source>
</evidence>
<keyword evidence="4" id="KW-1185">Reference proteome</keyword>
<dbReference type="GO" id="GO:0006310">
    <property type="term" value="P:DNA recombination"/>
    <property type="evidence" value="ECO:0007669"/>
    <property type="project" value="UniProtKB-KW"/>
</dbReference>
<evidence type="ECO:0000256" key="1">
    <source>
        <dbReference type="ARBA" id="ARBA00023172"/>
    </source>
</evidence>
<keyword evidence="2" id="KW-1133">Transmembrane helix</keyword>
<reference evidence="3 4" key="1">
    <citation type="submission" date="2015-04" db="EMBL/GenBank/DDBJ databases">
        <title>Complete genome sequence of Schizopora paradoxa KUC8140, a cosmopolitan wood degrader in East Asia.</title>
        <authorList>
            <consortium name="DOE Joint Genome Institute"/>
            <person name="Min B."/>
            <person name="Park H."/>
            <person name="Jang Y."/>
            <person name="Kim J.-J."/>
            <person name="Kim K.H."/>
            <person name="Pangilinan J."/>
            <person name="Lipzen A."/>
            <person name="Riley R."/>
            <person name="Grigoriev I.V."/>
            <person name="Spatafora J.W."/>
            <person name="Choi I.-G."/>
        </authorList>
    </citation>
    <scope>NUCLEOTIDE SEQUENCE [LARGE SCALE GENOMIC DNA]</scope>
    <source>
        <strain evidence="3 4">KUC8140</strain>
    </source>
</reference>
<sequence length="317" mass="36539">MRAAVSSRFQREYDRGTSAWAENPAMPGKFLGNPSQSNRVTQYMVSLRRGKTRKGEEVVSAQAMDHEILERMIKYNLAFKDEPGAQGVSSISKKRKAGTPSLWAGYFLRCMLSLLYITAFLCLLRFDEALRIRWEDVRFETWKSDNGREHLRISTGILPFHLYPNYANPLLCPVRAWCYWYKLTREYLGSDAILTGYVFRRRAGNSVNFDGSIAMLPAQFLDCLRNNLCDIGVRPHAYGTHSFRRGGCQYLAVILRWTYRQICDWAGWSDNLDNPTTLFKYLLSFMDDNSLRREDYLNPLRPPTSKCPACGRSCHCA</sequence>
<keyword evidence="1" id="KW-0233">DNA recombination</keyword>
<dbReference type="Gene3D" id="1.10.443.10">
    <property type="entry name" value="Intergrase catalytic core"/>
    <property type="match status" value="1"/>
</dbReference>
<protein>
    <recommendedName>
        <fullName evidence="5">DNA breaking-rejoining enzyme</fullName>
    </recommendedName>
</protein>
<dbReference type="GO" id="GO:0015074">
    <property type="term" value="P:DNA integration"/>
    <property type="evidence" value="ECO:0007669"/>
    <property type="project" value="InterPro"/>
</dbReference>
<dbReference type="Proteomes" id="UP000053477">
    <property type="component" value="Unassembled WGS sequence"/>
</dbReference>
<evidence type="ECO:0000313" key="4">
    <source>
        <dbReference type="Proteomes" id="UP000053477"/>
    </source>
</evidence>